<protein>
    <recommendedName>
        <fullName evidence="3">HNH domain-containing protein</fullName>
    </recommendedName>
</protein>
<name>A0A381Z830_9ZZZZ</name>
<evidence type="ECO:0000256" key="1">
    <source>
        <dbReference type="SAM" id="MobiDB-lite"/>
    </source>
</evidence>
<reference evidence="2" key="1">
    <citation type="submission" date="2018-05" db="EMBL/GenBank/DDBJ databases">
        <authorList>
            <person name="Lanie J.A."/>
            <person name="Ng W.-L."/>
            <person name="Kazmierczak K.M."/>
            <person name="Andrzejewski T.M."/>
            <person name="Davidsen T.M."/>
            <person name="Wayne K.J."/>
            <person name="Tettelin H."/>
            <person name="Glass J.I."/>
            <person name="Rusch D."/>
            <person name="Podicherti R."/>
            <person name="Tsui H.-C.T."/>
            <person name="Winkler M.E."/>
        </authorList>
    </citation>
    <scope>NUCLEOTIDE SEQUENCE</scope>
</reference>
<proteinExistence type="predicted"/>
<dbReference type="EMBL" id="UINC01020163">
    <property type="protein sequence ID" value="SVA84933.1"/>
    <property type="molecule type" value="Genomic_DNA"/>
</dbReference>
<evidence type="ECO:0000313" key="2">
    <source>
        <dbReference type="EMBL" id="SVA84933.1"/>
    </source>
</evidence>
<accession>A0A381Z830</accession>
<evidence type="ECO:0008006" key="3">
    <source>
        <dbReference type="Google" id="ProtNLM"/>
    </source>
</evidence>
<gene>
    <name evidence="2" type="ORF">METZ01_LOCUS137787</name>
</gene>
<sequence>MPLGEPRGRNPYKGTQIPKGRIQWAIENSLSLKGAARVLGVSYNTFKKYAIMYDLFEQNKNIGGAGVPKGGSTGFGVSVNDVLNGKHPNYPHWKLQQLLVRSGHFVQKCSNCGYDETREVDGNGPFIIDFLDGDGTNHVPENIRLLCYNCFFLIKQVGKMIKTPKDVMYLRRNMWKVFKQTDREKEMEKEHDEKVPEPTMDHKKEDKIDTTVDLGTFGDLSDVNITLDDLFDDD</sequence>
<dbReference type="AlphaFoldDB" id="A0A381Z830"/>
<organism evidence="2">
    <name type="scientific">marine metagenome</name>
    <dbReference type="NCBI Taxonomy" id="408172"/>
    <lineage>
        <taxon>unclassified sequences</taxon>
        <taxon>metagenomes</taxon>
        <taxon>ecological metagenomes</taxon>
    </lineage>
</organism>
<feature type="region of interest" description="Disordered" evidence="1">
    <location>
        <begin position="183"/>
        <end position="206"/>
    </location>
</feature>